<accession>A0A6H0XPR1</accession>
<dbReference type="PANTHER" id="PTHR33119">
    <property type="entry name" value="IFI3P"/>
    <property type="match status" value="1"/>
</dbReference>
<evidence type="ECO:0000259" key="2">
    <source>
        <dbReference type="Pfam" id="PF21666"/>
    </source>
</evidence>
<feature type="domain" description="DUF4246" evidence="2">
    <location>
        <begin position="15"/>
        <end position="81"/>
    </location>
</feature>
<evidence type="ECO:0000313" key="3">
    <source>
        <dbReference type="EMBL" id="QIW96751.1"/>
    </source>
</evidence>
<reference evidence="3 4" key="1">
    <citation type="journal article" date="2016" name="Sci. Rep.">
        <title>Peltaster fructicola genome reveals evolution from an invasive phytopathogen to an ectophytic parasite.</title>
        <authorList>
            <person name="Xu C."/>
            <person name="Chen H."/>
            <person name="Gleason M.L."/>
            <person name="Xu J.R."/>
            <person name="Liu H."/>
            <person name="Zhang R."/>
            <person name="Sun G."/>
        </authorList>
    </citation>
    <scope>NUCLEOTIDE SEQUENCE [LARGE SCALE GENOMIC DNA]</scope>
    <source>
        <strain evidence="3 4">LNHT1506</strain>
    </source>
</reference>
<dbReference type="AlphaFoldDB" id="A0A6H0XPR1"/>
<dbReference type="OrthoDB" id="415532at2759"/>
<dbReference type="Pfam" id="PF14033">
    <property type="entry name" value="DUF4246"/>
    <property type="match status" value="1"/>
</dbReference>
<dbReference type="InterPro" id="IPR025340">
    <property type="entry name" value="DUF4246"/>
</dbReference>
<dbReference type="PANTHER" id="PTHR33119:SF1">
    <property type="entry name" value="FE2OG DIOXYGENASE DOMAIN-CONTAINING PROTEIN"/>
    <property type="match status" value="1"/>
</dbReference>
<evidence type="ECO:0000259" key="1">
    <source>
        <dbReference type="Pfam" id="PF14033"/>
    </source>
</evidence>
<dbReference type="InterPro" id="IPR049207">
    <property type="entry name" value="DUF4246_N"/>
</dbReference>
<proteinExistence type="predicted"/>
<dbReference type="Pfam" id="PF21666">
    <property type="entry name" value="DUF4246_N"/>
    <property type="match status" value="1"/>
</dbReference>
<protein>
    <submittedName>
        <fullName evidence="3">Uncharacterized protein</fullName>
    </submittedName>
</protein>
<dbReference type="EMBL" id="CP051140">
    <property type="protein sequence ID" value="QIW96751.1"/>
    <property type="molecule type" value="Genomic_DNA"/>
</dbReference>
<dbReference type="Proteomes" id="UP000503462">
    <property type="component" value="Chromosome 2"/>
</dbReference>
<keyword evidence="4" id="KW-1185">Reference proteome</keyword>
<dbReference type="InterPro" id="IPR049192">
    <property type="entry name" value="DUF4246_C"/>
</dbReference>
<evidence type="ECO:0000313" key="4">
    <source>
        <dbReference type="Proteomes" id="UP000503462"/>
    </source>
</evidence>
<feature type="domain" description="DUF4246" evidence="1">
    <location>
        <begin position="93"/>
        <end position="671"/>
    </location>
</feature>
<sequence>MSPQLDNSGHGKLQVPGFGDVPLVFTLPYQDRFSHGIEEWCQLPGVTLREFAMTGAMNWVTDQDDWSRGVYDEIRVAAWKADVMREFPLISERAWNWCVSELQDKAKFFLEKSFVEVLDAGSLVYKSDVLLPEAFADRMAAALKPLQAVRAPGHDLVDPCVCPLIYGTTEVLTEGGRTTIDNLYPAGHPLSTAPLQPDSKTAQDLYEAHLQEFGMEDIEQLRNTALKADEPGLFFWSSRYQSLPCDISFLPDGVSIQSYVNNLHPSFKDVYSCLEAMIAASINPWNYCLIRGGQDWVNDEDPGSPDSCINSWVQTQRGRKPLRIVTFGVQWADGLPSWAIAFDESIKQELQDYQNNTGSAAHVQIYQPLLLAASRKAYADAVLQLHPIPQPTQKTLEQARAYLGQSSLSMQAVDMFQLEQKAMADRRWLHPEPGTAISYRDWRDGCGIDKAIVEMDDRTQKLGDAPLPAGPTHSPYEVRLQEQFRAQGVQVIIKIGSIDLVAGQVEYQEQWHLEGHLNEHVVASSLYVYEACNVTGSVSFRQETPMDGALYRDDSRRAPPWVRERSSHGTDSFRSTKGNDMHGICEVFDLPELAMDPYYAPEYLPLYETGQVKLRKGRLVAFPNVIESRMVVDLIDNTLPGQLRYVAVSLVDPHYRICSTAIVPPQQQHWKPGPEAPTAEQLSTVNDGMKEHWREMLKEIQWLNMARYCRMETLGWADYI</sequence>
<gene>
    <name evidence="3" type="ORF">AMS68_002269</name>
</gene>
<name>A0A6H0XPR1_9PEZI</name>
<organism evidence="3 4">
    <name type="scientific">Peltaster fructicola</name>
    <dbReference type="NCBI Taxonomy" id="286661"/>
    <lineage>
        <taxon>Eukaryota</taxon>
        <taxon>Fungi</taxon>
        <taxon>Dikarya</taxon>
        <taxon>Ascomycota</taxon>
        <taxon>Pezizomycotina</taxon>
        <taxon>Dothideomycetes</taxon>
        <taxon>Dothideomycetes incertae sedis</taxon>
        <taxon>Peltaster</taxon>
    </lineage>
</organism>